<organism evidence="1 2">
    <name type="scientific">Violaceomyces palustris</name>
    <dbReference type="NCBI Taxonomy" id="1673888"/>
    <lineage>
        <taxon>Eukaryota</taxon>
        <taxon>Fungi</taxon>
        <taxon>Dikarya</taxon>
        <taxon>Basidiomycota</taxon>
        <taxon>Ustilaginomycotina</taxon>
        <taxon>Ustilaginomycetes</taxon>
        <taxon>Violaceomycetales</taxon>
        <taxon>Violaceomycetaceae</taxon>
        <taxon>Violaceomyces</taxon>
    </lineage>
</organism>
<sequence>MDSATDVSSTEPGGFDATQQQPQQPTETTIDKVYGFRPKTTWHLKPWKERNLWEFIVSLDLGPDSAYQRRQEGEKERGPPPTRPMWQENSFIIRAASIAPIIHFTWNYVFPDHKLHWAPGWLIYHLGFIFFAYHMIHRLHWYMAEYGCFDEKNRGRDMVDDRHANHLGQSIFLYTIFRTLAPFLIAWRGDMANPFEGLSWATPFKLAWWQVALDYWFYLYHRSTHEFDFLWFVHRQHHATKHPTPILSILADDYQEVIEIFLVPFLATAISPKMSFIELHLIICYTLYVEALGHSGIRAYWPHPILGLVLRPLGMELAVEDHDLHHRFGKSGRNYGKQTRIFDRLFGTIGERIETPETGIFSSSARKK</sequence>
<protein>
    <submittedName>
        <fullName evidence="1">Uncharacterized protein</fullName>
    </submittedName>
</protein>
<dbReference type="EMBL" id="KZ819811">
    <property type="protein sequence ID" value="PWN51879.1"/>
    <property type="molecule type" value="Genomic_DNA"/>
</dbReference>
<accession>A0ACD0P1R2</accession>
<dbReference type="Proteomes" id="UP000245626">
    <property type="component" value="Unassembled WGS sequence"/>
</dbReference>
<evidence type="ECO:0000313" key="1">
    <source>
        <dbReference type="EMBL" id="PWN51879.1"/>
    </source>
</evidence>
<gene>
    <name evidence="1" type="ORF">IE53DRAFT_327703</name>
</gene>
<proteinExistence type="predicted"/>
<evidence type="ECO:0000313" key="2">
    <source>
        <dbReference type="Proteomes" id="UP000245626"/>
    </source>
</evidence>
<name>A0ACD0P1R2_9BASI</name>
<keyword evidence="2" id="KW-1185">Reference proteome</keyword>
<reference evidence="1 2" key="1">
    <citation type="journal article" date="2018" name="Mol. Biol. Evol.">
        <title>Broad Genomic Sampling Reveals a Smut Pathogenic Ancestry of the Fungal Clade Ustilaginomycotina.</title>
        <authorList>
            <person name="Kijpornyongpan T."/>
            <person name="Mondo S.J."/>
            <person name="Barry K."/>
            <person name="Sandor L."/>
            <person name="Lee J."/>
            <person name="Lipzen A."/>
            <person name="Pangilinan J."/>
            <person name="LaButti K."/>
            <person name="Hainaut M."/>
            <person name="Henrissat B."/>
            <person name="Grigoriev I.V."/>
            <person name="Spatafora J.W."/>
            <person name="Aime M.C."/>
        </authorList>
    </citation>
    <scope>NUCLEOTIDE SEQUENCE [LARGE SCALE GENOMIC DNA]</scope>
    <source>
        <strain evidence="1 2">SA 807</strain>
    </source>
</reference>